<dbReference type="InterPro" id="IPR036291">
    <property type="entry name" value="NAD(P)-bd_dom_sf"/>
</dbReference>
<reference evidence="4 5" key="1">
    <citation type="submission" date="2023-01" db="EMBL/GenBank/DDBJ databases">
        <title>Analysis of 21 Apiospora genomes using comparative genomics revels a genus with tremendous synthesis potential of carbohydrate active enzymes and secondary metabolites.</title>
        <authorList>
            <person name="Sorensen T."/>
        </authorList>
    </citation>
    <scope>NUCLEOTIDE SEQUENCE [LARGE SCALE GENOMIC DNA]</scope>
    <source>
        <strain evidence="4 5">CBS 24483</strain>
    </source>
</reference>
<accession>A0ABR1Q689</accession>
<dbReference type="PROSITE" id="PS00061">
    <property type="entry name" value="ADH_SHORT"/>
    <property type="match status" value="1"/>
</dbReference>
<keyword evidence="3" id="KW-0560">Oxidoreductase</keyword>
<comment type="caution">
    <text evidence="4">The sequence shown here is derived from an EMBL/GenBank/DDBJ whole genome shotgun (WGS) entry which is preliminary data.</text>
</comment>
<name>A0ABR1Q689_9PEZI</name>
<dbReference type="PANTHER" id="PTHR43669">
    <property type="entry name" value="5-KETO-D-GLUCONATE 5-REDUCTASE"/>
    <property type="match status" value="1"/>
</dbReference>
<dbReference type="PANTHER" id="PTHR43669:SF11">
    <property type="entry name" value="SHORT-CHAIN DEHYDROGENASE_OXIDOREDUCTASE"/>
    <property type="match status" value="1"/>
</dbReference>
<keyword evidence="2" id="KW-0521">NADP</keyword>
<organism evidence="4 5">
    <name type="scientific">Apiospora aurea</name>
    <dbReference type="NCBI Taxonomy" id="335848"/>
    <lineage>
        <taxon>Eukaryota</taxon>
        <taxon>Fungi</taxon>
        <taxon>Dikarya</taxon>
        <taxon>Ascomycota</taxon>
        <taxon>Pezizomycotina</taxon>
        <taxon>Sordariomycetes</taxon>
        <taxon>Xylariomycetidae</taxon>
        <taxon>Amphisphaeriales</taxon>
        <taxon>Apiosporaceae</taxon>
        <taxon>Apiospora</taxon>
    </lineage>
</organism>
<dbReference type="InterPro" id="IPR002347">
    <property type="entry name" value="SDR_fam"/>
</dbReference>
<proteinExistence type="inferred from homology"/>
<dbReference type="PRINTS" id="PR00081">
    <property type="entry name" value="GDHRDH"/>
</dbReference>
<evidence type="ECO:0000256" key="3">
    <source>
        <dbReference type="ARBA" id="ARBA00023002"/>
    </source>
</evidence>
<dbReference type="SUPFAM" id="SSF51735">
    <property type="entry name" value="NAD(P)-binding Rossmann-fold domains"/>
    <property type="match status" value="1"/>
</dbReference>
<sequence length="267" mass="29212">MSSFPYKNVVMIGATSGIGLALAERMIENGVFVIGVGRRKDRLDDFVAKHGADKCAASQFDITHLESIQSWVEGLLKQHPHVDAVVLNSGIQRTLDFTNPQGIDLSRVHQEITTNYTSYISLLTYFLPHLQVRGPQSPAAVIAVTSGLAVVPMPRCGNYCATKSALHSLLWSVRAQLAADEHSKHIKVVEILPPAVQTELHTQQPDLVARGLGDIGITLQEFTDEAWAGLTRGDDEIPVGPNRENLVKMEEGRRQAFQGMVKNVGTK</sequence>
<dbReference type="Proteomes" id="UP001391051">
    <property type="component" value="Unassembled WGS sequence"/>
</dbReference>
<evidence type="ECO:0000313" key="4">
    <source>
        <dbReference type="EMBL" id="KAK7947063.1"/>
    </source>
</evidence>
<dbReference type="Gene3D" id="3.40.50.720">
    <property type="entry name" value="NAD(P)-binding Rossmann-like Domain"/>
    <property type="match status" value="1"/>
</dbReference>
<dbReference type="Pfam" id="PF00106">
    <property type="entry name" value="adh_short"/>
    <property type="match status" value="1"/>
</dbReference>
<evidence type="ECO:0000256" key="1">
    <source>
        <dbReference type="ARBA" id="ARBA00006484"/>
    </source>
</evidence>
<dbReference type="GeneID" id="92080668"/>
<dbReference type="InterPro" id="IPR020904">
    <property type="entry name" value="Sc_DH/Rdtase_CS"/>
</dbReference>
<evidence type="ECO:0000256" key="2">
    <source>
        <dbReference type="ARBA" id="ARBA00022857"/>
    </source>
</evidence>
<keyword evidence="5" id="KW-1185">Reference proteome</keyword>
<dbReference type="EMBL" id="JAQQWE010000007">
    <property type="protein sequence ID" value="KAK7947063.1"/>
    <property type="molecule type" value="Genomic_DNA"/>
</dbReference>
<protein>
    <submittedName>
        <fullName evidence="4">Uncharacterized protein</fullName>
    </submittedName>
</protein>
<evidence type="ECO:0000313" key="5">
    <source>
        <dbReference type="Proteomes" id="UP001391051"/>
    </source>
</evidence>
<comment type="similarity">
    <text evidence="1">Belongs to the short-chain dehydrogenases/reductases (SDR) family.</text>
</comment>
<dbReference type="RefSeq" id="XP_066697097.1">
    <property type="nucleotide sequence ID" value="XM_066847606.1"/>
</dbReference>
<gene>
    <name evidence="4" type="ORF">PG986_011384</name>
</gene>